<gene>
    <name evidence="11" type="primary">rfbB</name>
    <name evidence="11" type="ORF">ACFQRF_15280</name>
</gene>
<keyword evidence="12" id="KW-1185">Reference proteome</keyword>
<keyword evidence="6" id="KW-0520">NAD</keyword>
<dbReference type="CDD" id="cd05246">
    <property type="entry name" value="dTDP_GD_SDR_e"/>
    <property type="match status" value="1"/>
</dbReference>
<comment type="catalytic activity">
    <reaction evidence="1 8">
        <text>dTDP-alpha-D-glucose = dTDP-4-dehydro-6-deoxy-alpha-D-glucose + H2O</text>
        <dbReference type="Rhea" id="RHEA:17221"/>
        <dbReference type="ChEBI" id="CHEBI:15377"/>
        <dbReference type="ChEBI" id="CHEBI:57477"/>
        <dbReference type="ChEBI" id="CHEBI:57649"/>
        <dbReference type="EC" id="4.2.1.46"/>
    </reaction>
</comment>
<dbReference type="NCBIfam" id="TIGR01181">
    <property type="entry name" value="dTDP_gluc_dehyt"/>
    <property type="match status" value="1"/>
</dbReference>
<evidence type="ECO:0000256" key="4">
    <source>
        <dbReference type="ARBA" id="ARBA00011990"/>
    </source>
</evidence>
<sequence>MRLLVTGGAGFIGSEFVRSLLLSPRTGDVRITVLDKLTYAGVAANLDPVAGHPRYSFVHGDICDADLVDQVMPGHDAVVHFAAESHVDRSISGGRPFVTTNVMGTQVLLEMAKKHRAGRFVHVSTDEVYGSIPSGSWTEETPLSPNSPYAATKAGSDLLALAHHRTHGLDVVVTRCSNNYGPYQFPEKMIPLFVTNLLDGGKVPLYGDGRNVREWLHVSDHCRGVELALRRGRAGSVYHIGGGTELTNAELTGLLLAATGSTWGSVERVPDRKGHDLRYSLDCDRAATELGYAPRVRFEQGLAETVAWYRDNRSWWEPLKRGTARPAGPPAPRAPDTRLPAAAPPGAR</sequence>
<dbReference type="EC" id="4.2.1.46" evidence="4 8"/>
<evidence type="ECO:0000256" key="8">
    <source>
        <dbReference type="RuleBase" id="RU004473"/>
    </source>
</evidence>
<feature type="domain" description="NAD(P)-binding" evidence="10">
    <location>
        <begin position="4"/>
        <end position="305"/>
    </location>
</feature>
<evidence type="ECO:0000313" key="12">
    <source>
        <dbReference type="Proteomes" id="UP001596540"/>
    </source>
</evidence>
<dbReference type="Gene3D" id="3.90.25.10">
    <property type="entry name" value="UDP-galactose 4-epimerase, domain 1"/>
    <property type="match status" value="1"/>
</dbReference>
<keyword evidence="7 8" id="KW-0456">Lyase</keyword>
<protein>
    <recommendedName>
        <fullName evidence="5 8">dTDP-glucose 4,6-dehydratase</fullName>
        <ecNumber evidence="4 8">4.2.1.46</ecNumber>
    </recommendedName>
</protein>
<dbReference type="GO" id="GO:0008460">
    <property type="term" value="F:dTDP-glucose 4,6-dehydratase activity"/>
    <property type="evidence" value="ECO:0007669"/>
    <property type="project" value="UniProtKB-EC"/>
</dbReference>
<dbReference type="EMBL" id="JBHTBH010000006">
    <property type="protein sequence ID" value="MFC7329101.1"/>
    <property type="molecule type" value="Genomic_DNA"/>
</dbReference>
<dbReference type="Proteomes" id="UP001596540">
    <property type="component" value="Unassembled WGS sequence"/>
</dbReference>
<accession>A0ABW2KGK6</accession>
<dbReference type="InterPro" id="IPR036291">
    <property type="entry name" value="NAD(P)-bd_dom_sf"/>
</dbReference>
<evidence type="ECO:0000259" key="10">
    <source>
        <dbReference type="Pfam" id="PF16363"/>
    </source>
</evidence>
<feature type="region of interest" description="Disordered" evidence="9">
    <location>
        <begin position="319"/>
        <end position="348"/>
    </location>
</feature>
<name>A0ABW2KGK6_9ACTN</name>
<evidence type="ECO:0000256" key="5">
    <source>
        <dbReference type="ARBA" id="ARBA00016977"/>
    </source>
</evidence>
<proteinExistence type="inferred from homology"/>
<reference evidence="12" key="1">
    <citation type="journal article" date="2019" name="Int. J. Syst. Evol. Microbiol.">
        <title>The Global Catalogue of Microorganisms (GCM) 10K type strain sequencing project: providing services to taxonomists for standard genome sequencing and annotation.</title>
        <authorList>
            <consortium name="The Broad Institute Genomics Platform"/>
            <consortium name="The Broad Institute Genome Sequencing Center for Infectious Disease"/>
            <person name="Wu L."/>
            <person name="Ma J."/>
        </authorList>
    </citation>
    <scope>NUCLEOTIDE SEQUENCE [LARGE SCALE GENOMIC DNA]</scope>
    <source>
        <strain evidence="12">CGMCC 4.7382</strain>
    </source>
</reference>
<organism evidence="11 12">
    <name type="scientific">Marinactinospora rubrisoli</name>
    <dbReference type="NCBI Taxonomy" id="2715399"/>
    <lineage>
        <taxon>Bacteria</taxon>
        <taxon>Bacillati</taxon>
        <taxon>Actinomycetota</taxon>
        <taxon>Actinomycetes</taxon>
        <taxon>Streptosporangiales</taxon>
        <taxon>Nocardiopsidaceae</taxon>
        <taxon>Marinactinospora</taxon>
    </lineage>
</organism>
<dbReference type="Gene3D" id="3.40.50.720">
    <property type="entry name" value="NAD(P)-binding Rossmann-like Domain"/>
    <property type="match status" value="1"/>
</dbReference>
<evidence type="ECO:0000256" key="6">
    <source>
        <dbReference type="ARBA" id="ARBA00023027"/>
    </source>
</evidence>
<evidence type="ECO:0000256" key="1">
    <source>
        <dbReference type="ARBA" id="ARBA00001539"/>
    </source>
</evidence>
<evidence type="ECO:0000256" key="2">
    <source>
        <dbReference type="ARBA" id="ARBA00001911"/>
    </source>
</evidence>
<dbReference type="PANTHER" id="PTHR43000">
    <property type="entry name" value="DTDP-D-GLUCOSE 4,6-DEHYDRATASE-RELATED"/>
    <property type="match status" value="1"/>
</dbReference>
<dbReference type="SUPFAM" id="SSF51735">
    <property type="entry name" value="NAD(P)-binding Rossmann-fold domains"/>
    <property type="match status" value="1"/>
</dbReference>
<comment type="cofactor">
    <cofactor evidence="2 8">
        <name>NAD(+)</name>
        <dbReference type="ChEBI" id="CHEBI:57540"/>
    </cofactor>
</comment>
<evidence type="ECO:0000313" key="11">
    <source>
        <dbReference type="EMBL" id="MFC7329101.1"/>
    </source>
</evidence>
<comment type="caution">
    <text evidence="11">The sequence shown here is derived from an EMBL/GenBank/DDBJ whole genome shotgun (WGS) entry which is preliminary data.</text>
</comment>
<dbReference type="Pfam" id="PF16363">
    <property type="entry name" value="GDP_Man_Dehyd"/>
    <property type="match status" value="1"/>
</dbReference>
<evidence type="ECO:0000256" key="9">
    <source>
        <dbReference type="SAM" id="MobiDB-lite"/>
    </source>
</evidence>
<evidence type="ECO:0000256" key="7">
    <source>
        <dbReference type="ARBA" id="ARBA00023239"/>
    </source>
</evidence>
<comment type="similarity">
    <text evidence="3 8">Belongs to the NAD(P)-dependent epimerase/dehydratase family. dTDP-glucose dehydratase subfamily.</text>
</comment>
<evidence type="ECO:0000256" key="3">
    <source>
        <dbReference type="ARBA" id="ARBA00008178"/>
    </source>
</evidence>
<dbReference type="RefSeq" id="WP_379871744.1">
    <property type="nucleotide sequence ID" value="NZ_JBHTBH010000006.1"/>
</dbReference>
<dbReference type="InterPro" id="IPR016040">
    <property type="entry name" value="NAD(P)-bd_dom"/>
</dbReference>
<dbReference type="InterPro" id="IPR005888">
    <property type="entry name" value="dTDP_Gluc_deHydtase"/>
</dbReference>